<evidence type="ECO:0000313" key="3">
    <source>
        <dbReference type="Proteomes" id="UP000433181"/>
    </source>
</evidence>
<sequence length="444" mass="50936">MIFEIILGIIGLIVLFFVLKFILKLALTILGVTIGVPLYIAISCVMMMFHHLIPTVVMAGIWLAVSYFDMSNIFLISASIFYIAVIVHLENREAARDVSNALQAALDELKIIPVEKINTYKPKWSSMGHNIRERLSSADAPRQLAEAWVAAGKLQKKELWDKREYYYQSDSLIISIYREIEQKVTDFFDTIFDSKGIYVEGVPINLFETDTTCYQLKNMCKDVLVEKYLNRNVMDEKLCCDTISHEGKPIKIFMNLPVVKKKMELLEKDSLLNTGKILKKSDGVSEDILQDIMTTIHKFLPDFDYVRISDKDKFKKTFMNLSSVKKKIELLKKDSIFDISQLFATDFPKDILQDIMTTIHANLPDCDYVMFTESHGKLWIHRTYASQYKCEICGGVFKETKLYGPKRYCASCLNKRHSQEAADEAEGKTVKRYVDAPPPGMIIK</sequence>
<keyword evidence="1" id="KW-1133">Transmembrane helix</keyword>
<dbReference type="EMBL" id="VUNR01000002">
    <property type="protein sequence ID" value="MSU07676.1"/>
    <property type="molecule type" value="Genomic_DNA"/>
</dbReference>
<dbReference type="Proteomes" id="UP000433181">
    <property type="component" value="Unassembled WGS sequence"/>
</dbReference>
<organism evidence="2 3">
    <name type="scientific">Anaerovibrio slackiae</name>
    <dbReference type="NCBI Taxonomy" id="2652309"/>
    <lineage>
        <taxon>Bacteria</taxon>
        <taxon>Bacillati</taxon>
        <taxon>Bacillota</taxon>
        <taxon>Negativicutes</taxon>
        <taxon>Selenomonadales</taxon>
        <taxon>Selenomonadaceae</taxon>
        <taxon>Anaerovibrio</taxon>
    </lineage>
</organism>
<evidence type="ECO:0000313" key="2">
    <source>
        <dbReference type="EMBL" id="MSU07676.1"/>
    </source>
</evidence>
<dbReference type="AlphaFoldDB" id="A0A6I2UFX5"/>
<comment type="caution">
    <text evidence="2">The sequence shown here is derived from an EMBL/GenBank/DDBJ whole genome shotgun (WGS) entry which is preliminary data.</text>
</comment>
<dbReference type="GeneID" id="96777587"/>
<keyword evidence="1" id="KW-0472">Membrane</keyword>
<name>A0A6I2UFX5_9FIRM</name>
<keyword evidence="3" id="KW-1185">Reference proteome</keyword>
<keyword evidence="1" id="KW-0812">Transmembrane</keyword>
<feature type="transmembrane region" description="Helical" evidence="1">
    <location>
        <begin position="71"/>
        <end position="89"/>
    </location>
</feature>
<accession>A0A6I2UFX5</accession>
<reference evidence="2 3" key="1">
    <citation type="submission" date="2019-08" db="EMBL/GenBank/DDBJ databases">
        <title>In-depth cultivation of the pig gut microbiome towards novel bacterial diversity and tailored functional studies.</title>
        <authorList>
            <person name="Wylensek D."/>
            <person name="Hitch T.C.A."/>
            <person name="Clavel T."/>
        </authorList>
    </citation>
    <scope>NUCLEOTIDE SEQUENCE [LARGE SCALE GENOMIC DNA]</scope>
    <source>
        <strain evidence="2 3">WCA-693-APC-5D-A</strain>
    </source>
</reference>
<proteinExistence type="predicted"/>
<feature type="transmembrane region" description="Helical" evidence="1">
    <location>
        <begin position="6"/>
        <end position="27"/>
    </location>
</feature>
<gene>
    <name evidence="2" type="ORF">FYJ84_01515</name>
</gene>
<evidence type="ECO:0000256" key="1">
    <source>
        <dbReference type="SAM" id="Phobius"/>
    </source>
</evidence>
<protein>
    <submittedName>
        <fullName evidence="2">Uncharacterized protein</fullName>
    </submittedName>
</protein>
<dbReference type="RefSeq" id="WP_154405446.1">
    <property type="nucleotide sequence ID" value="NZ_VUNR01000002.1"/>
</dbReference>